<protein>
    <submittedName>
        <fullName evidence="3">Transposase</fullName>
    </submittedName>
</protein>
<keyword evidence="2" id="KW-1185">Reference proteome</keyword>
<evidence type="ECO:0000313" key="2">
    <source>
        <dbReference type="Proteomes" id="UP000095280"/>
    </source>
</evidence>
<proteinExistence type="predicted"/>
<name>A0A1I8FLL8_9PLAT</name>
<dbReference type="Proteomes" id="UP000095280">
    <property type="component" value="Unplaced"/>
</dbReference>
<dbReference type="WBParaSite" id="maker-unitig_38943-snap-gene-0.2-mRNA-1">
    <property type="protein sequence ID" value="maker-unitig_38943-snap-gene-0.2-mRNA-1"/>
    <property type="gene ID" value="maker-unitig_38943-snap-gene-0.2"/>
</dbReference>
<accession>A0A1I8FLL8</accession>
<evidence type="ECO:0000313" key="3">
    <source>
        <dbReference type="WBParaSite" id="maker-unitig_38943-snap-gene-0.2-mRNA-1"/>
    </source>
</evidence>
<evidence type="ECO:0000256" key="1">
    <source>
        <dbReference type="SAM" id="MobiDB-lite"/>
    </source>
</evidence>
<sequence length="150" mass="16546">MRQAPGPLQLLPHRGGRNSGITEVPWQVAIRKKVIRARRTAQGHQAAQQLCLVRRHHLVRSLDSVRRPLLPLRQHAKVRLCGARRRLEQHGARSVRARVRCGPADPARAYTGRRPTTSTSACCASSRTAAATWSSTRASSPPACLGRTSR</sequence>
<dbReference type="AlphaFoldDB" id="A0A1I8FLL8"/>
<organism evidence="2 3">
    <name type="scientific">Macrostomum lignano</name>
    <dbReference type="NCBI Taxonomy" id="282301"/>
    <lineage>
        <taxon>Eukaryota</taxon>
        <taxon>Metazoa</taxon>
        <taxon>Spiralia</taxon>
        <taxon>Lophotrochozoa</taxon>
        <taxon>Platyhelminthes</taxon>
        <taxon>Rhabditophora</taxon>
        <taxon>Macrostomorpha</taxon>
        <taxon>Macrostomida</taxon>
        <taxon>Macrostomidae</taxon>
        <taxon>Macrostomum</taxon>
    </lineage>
</organism>
<feature type="compositionally biased region" description="Low complexity" evidence="1">
    <location>
        <begin position="129"/>
        <end position="140"/>
    </location>
</feature>
<reference evidence="3" key="1">
    <citation type="submission" date="2016-11" db="UniProtKB">
        <authorList>
            <consortium name="WormBaseParasite"/>
        </authorList>
    </citation>
    <scope>IDENTIFICATION</scope>
</reference>
<feature type="region of interest" description="Disordered" evidence="1">
    <location>
        <begin position="129"/>
        <end position="150"/>
    </location>
</feature>